<dbReference type="AlphaFoldDB" id="A0ABD3NXE2"/>
<dbReference type="CDD" id="cd02947">
    <property type="entry name" value="TRX_family"/>
    <property type="match status" value="1"/>
</dbReference>
<organism evidence="3 4">
    <name type="scientific">Cyclotella atomus</name>
    <dbReference type="NCBI Taxonomy" id="382360"/>
    <lineage>
        <taxon>Eukaryota</taxon>
        <taxon>Sar</taxon>
        <taxon>Stramenopiles</taxon>
        <taxon>Ochrophyta</taxon>
        <taxon>Bacillariophyta</taxon>
        <taxon>Coscinodiscophyceae</taxon>
        <taxon>Thalassiosirophycidae</taxon>
        <taxon>Stephanodiscales</taxon>
        <taxon>Stephanodiscaceae</taxon>
        <taxon>Cyclotella</taxon>
    </lineage>
</organism>
<evidence type="ECO:0000313" key="4">
    <source>
        <dbReference type="Proteomes" id="UP001530400"/>
    </source>
</evidence>
<sequence>MKTTLILSSLAIAHAYVPSPSSRAHQGLNYKTNEYEYGLSDDRVRTLTSDDRVSALKVLETEVFVEKRSVMCNSCFLYSNMMSRLCTTLSNFDPQFFTLQYKQLGHDDVSPGSSSKPQLSASTFAQPSTLGVWSDADADRFSLASLLEPPAAPYIREDVTSTSLAPPKQVSSRMSTKSSTITPLASIDDYNRHILSNDSTGLKLIRFSAPWCQVCRTTNVAFDRMASKLAKGGDVQFYSVLIDSNKPEDSKNVLKDHLEVQAVPTGVLYHPSRGIVGRVNLNRGNMSELKKRLDGYASGALHRQGEMMWMEALVMGLEVGEKKA</sequence>
<keyword evidence="1" id="KW-0732">Signal</keyword>
<dbReference type="InterPro" id="IPR013766">
    <property type="entry name" value="Thioredoxin_domain"/>
</dbReference>
<dbReference type="SUPFAM" id="SSF52833">
    <property type="entry name" value="Thioredoxin-like"/>
    <property type="match status" value="1"/>
</dbReference>
<gene>
    <name evidence="3" type="ORF">ACHAWO_004487</name>
</gene>
<evidence type="ECO:0000313" key="3">
    <source>
        <dbReference type="EMBL" id="KAL3779911.1"/>
    </source>
</evidence>
<protein>
    <recommendedName>
        <fullName evidence="2">Thioredoxin domain-containing protein</fullName>
    </recommendedName>
</protein>
<accession>A0ABD3NXE2</accession>
<keyword evidence="4" id="KW-1185">Reference proteome</keyword>
<proteinExistence type="predicted"/>
<dbReference type="Proteomes" id="UP001530400">
    <property type="component" value="Unassembled WGS sequence"/>
</dbReference>
<dbReference type="PROSITE" id="PS51352">
    <property type="entry name" value="THIOREDOXIN_2"/>
    <property type="match status" value="1"/>
</dbReference>
<dbReference type="Pfam" id="PF00085">
    <property type="entry name" value="Thioredoxin"/>
    <property type="match status" value="1"/>
</dbReference>
<feature type="domain" description="Thioredoxin" evidence="2">
    <location>
        <begin position="145"/>
        <end position="298"/>
    </location>
</feature>
<comment type="caution">
    <text evidence="3">The sequence shown here is derived from an EMBL/GenBank/DDBJ whole genome shotgun (WGS) entry which is preliminary data.</text>
</comment>
<name>A0ABD3NXE2_9STRA</name>
<dbReference type="Gene3D" id="3.40.30.10">
    <property type="entry name" value="Glutaredoxin"/>
    <property type="match status" value="1"/>
</dbReference>
<feature type="chain" id="PRO_5044829907" description="Thioredoxin domain-containing protein" evidence="1">
    <location>
        <begin position="16"/>
        <end position="324"/>
    </location>
</feature>
<feature type="signal peptide" evidence="1">
    <location>
        <begin position="1"/>
        <end position="15"/>
    </location>
</feature>
<evidence type="ECO:0000256" key="1">
    <source>
        <dbReference type="SAM" id="SignalP"/>
    </source>
</evidence>
<dbReference type="InterPro" id="IPR036249">
    <property type="entry name" value="Thioredoxin-like_sf"/>
</dbReference>
<dbReference type="EMBL" id="JALLPJ020000913">
    <property type="protein sequence ID" value="KAL3779911.1"/>
    <property type="molecule type" value="Genomic_DNA"/>
</dbReference>
<evidence type="ECO:0000259" key="2">
    <source>
        <dbReference type="PROSITE" id="PS51352"/>
    </source>
</evidence>
<reference evidence="3 4" key="1">
    <citation type="submission" date="2024-10" db="EMBL/GenBank/DDBJ databases">
        <title>Updated reference genomes for cyclostephanoid diatoms.</title>
        <authorList>
            <person name="Roberts W.R."/>
            <person name="Alverson A.J."/>
        </authorList>
    </citation>
    <scope>NUCLEOTIDE SEQUENCE [LARGE SCALE GENOMIC DNA]</scope>
    <source>
        <strain evidence="3 4">AJA010-31</strain>
    </source>
</reference>